<dbReference type="InParanoid" id="A0A543AYX3"/>
<dbReference type="GO" id="GO:0043041">
    <property type="term" value="P:amino acid activation for nonribosomal peptide biosynthetic process"/>
    <property type="evidence" value="ECO:0007669"/>
    <property type="project" value="TreeGrafter"/>
</dbReference>
<keyword evidence="2" id="KW-0596">Phosphopantetheine</keyword>
<gene>
    <name evidence="6" type="ORF">FB566_3284</name>
</gene>
<accession>A0A543AYX3</accession>
<dbReference type="Pfam" id="PF00501">
    <property type="entry name" value="AMP-binding"/>
    <property type="match status" value="1"/>
</dbReference>
<dbReference type="Pfam" id="PF00550">
    <property type="entry name" value="PP-binding"/>
    <property type="match status" value="1"/>
</dbReference>
<dbReference type="InterPro" id="IPR009081">
    <property type="entry name" value="PP-bd_ACP"/>
</dbReference>
<dbReference type="GO" id="GO:0004497">
    <property type="term" value="F:monooxygenase activity"/>
    <property type="evidence" value="ECO:0007669"/>
    <property type="project" value="UniProtKB-KW"/>
</dbReference>
<dbReference type="RefSeq" id="WP_142041037.1">
    <property type="nucleotide sequence ID" value="NZ_JBHTGS010000001.1"/>
</dbReference>
<dbReference type="InterPro" id="IPR011251">
    <property type="entry name" value="Luciferase-like_dom"/>
</dbReference>
<evidence type="ECO:0000256" key="4">
    <source>
        <dbReference type="SAM" id="MobiDB-lite"/>
    </source>
</evidence>
<reference evidence="6 7" key="1">
    <citation type="submission" date="2019-06" db="EMBL/GenBank/DDBJ databases">
        <title>Sequencing the genomes of 1000 actinobacteria strains.</title>
        <authorList>
            <person name="Klenk H.-P."/>
        </authorList>
    </citation>
    <scope>NUCLEOTIDE SEQUENCE [LARGE SCALE GENOMIC DNA]</scope>
    <source>
        <strain evidence="6 7">DSM 45928</strain>
    </source>
</reference>
<dbReference type="Gene3D" id="1.10.1200.10">
    <property type="entry name" value="ACP-like"/>
    <property type="match status" value="1"/>
</dbReference>
<protein>
    <submittedName>
        <fullName evidence="6">Amino acid adenylation domain-containing protein/natural product biosynthesis luciferase-like monooxygenase protein</fullName>
    </submittedName>
</protein>
<dbReference type="EMBL" id="VFOW01000001">
    <property type="protein sequence ID" value="TQL77720.1"/>
    <property type="molecule type" value="Genomic_DNA"/>
</dbReference>
<dbReference type="GO" id="GO:0008610">
    <property type="term" value="P:lipid biosynthetic process"/>
    <property type="evidence" value="ECO:0007669"/>
    <property type="project" value="UniProtKB-ARBA"/>
</dbReference>
<dbReference type="InterPro" id="IPR023213">
    <property type="entry name" value="CAT-like_dom_sf"/>
</dbReference>
<dbReference type="Gene3D" id="3.30.559.10">
    <property type="entry name" value="Chloramphenicol acetyltransferase-like domain"/>
    <property type="match status" value="2"/>
</dbReference>
<dbReference type="NCBIfam" id="TIGR04020">
    <property type="entry name" value="seco_metab_LLM"/>
    <property type="match status" value="1"/>
</dbReference>
<organism evidence="6 7">
    <name type="scientific">Stackebrandtia endophytica</name>
    <dbReference type="NCBI Taxonomy" id="1496996"/>
    <lineage>
        <taxon>Bacteria</taxon>
        <taxon>Bacillati</taxon>
        <taxon>Actinomycetota</taxon>
        <taxon>Actinomycetes</taxon>
        <taxon>Glycomycetales</taxon>
        <taxon>Glycomycetaceae</taxon>
        <taxon>Stackebrandtia</taxon>
    </lineage>
</organism>
<comment type="cofactor">
    <cofactor evidence="1">
        <name>pantetheine 4'-phosphate</name>
        <dbReference type="ChEBI" id="CHEBI:47942"/>
    </cofactor>
</comment>
<keyword evidence="3" id="KW-0597">Phosphoprotein</keyword>
<dbReference type="InterPro" id="IPR020845">
    <property type="entry name" value="AMP-binding_CS"/>
</dbReference>
<dbReference type="InterPro" id="IPR036736">
    <property type="entry name" value="ACP-like_sf"/>
</dbReference>
<evidence type="ECO:0000259" key="5">
    <source>
        <dbReference type="PROSITE" id="PS50075"/>
    </source>
</evidence>
<dbReference type="GO" id="GO:0031177">
    <property type="term" value="F:phosphopantetheine binding"/>
    <property type="evidence" value="ECO:0007669"/>
    <property type="project" value="InterPro"/>
</dbReference>
<evidence type="ECO:0000313" key="7">
    <source>
        <dbReference type="Proteomes" id="UP000317043"/>
    </source>
</evidence>
<dbReference type="InterPro" id="IPR036661">
    <property type="entry name" value="Luciferase-like_sf"/>
</dbReference>
<dbReference type="Pfam" id="PF00668">
    <property type="entry name" value="Condensation"/>
    <property type="match status" value="2"/>
</dbReference>
<dbReference type="CDD" id="cd05930">
    <property type="entry name" value="A_NRPS"/>
    <property type="match status" value="1"/>
</dbReference>
<dbReference type="SUPFAM" id="SSF52777">
    <property type="entry name" value="CoA-dependent acyltransferases"/>
    <property type="match status" value="4"/>
</dbReference>
<dbReference type="Gene3D" id="3.30.559.30">
    <property type="entry name" value="Nonribosomal peptide synthetase, condensation domain"/>
    <property type="match status" value="2"/>
</dbReference>
<dbReference type="InterPro" id="IPR001242">
    <property type="entry name" value="Condensation_dom"/>
</dbReference>
<keyword evidence="6" id="KW-0503">Monooxygenase</keyword>
<dbReference type="PROSITE" id="PS00012">
    <property type="entry name" value="PHOSPHOPANTETHEINE"/>
    <property type="match status" value="1"/>
</dbReference>
<dbReference type="InterPro" id="IPR000873">
    <property type="entry name" value="AMP-dep_synth/lig_dom"/>
</dbReference>
<dbReference type="PANTHER" id="PTHR45527">
    <property type="entry name" value="NONRIBOSOMAL PEPTIDE SYNTHETASE"/>
    <property type="match status" value="1"/>
</dbReference>
<dbReference type="CDD" id="cd19531">
    <property type="entry name" value="LCL_NRPS-like"/>
    <property type="match status" value="1"/>
</dbReference>
<dbReference type="InterPro" id="IPR025110">
    <property type="entry name" value="AMP-bd_C"/>
</dbReference>
<dbReference type="PANTHER" id="PTHR45527:SF1">
    <property type="entry name" value="FATTY ACID SYNTHASE"/>
    <property type="match status" value="1"/>
</dbReference>
<evidence type="ECO:0000256" key="1">
    <source>
        <dbReference type="ARBA" id="ARBA00001957"/>
    </source>
</evidence>
<dbReference type="InterPro" id="IPR020806">
    <property type="entry name" value="PKS_PP-bd"/>
</dbReference>
<dbReference type="SMART" id="SM00823">
    <property type="entry name" value="PKS_PP"/>
    <property type="match status" value="1"/>
</dbReference>
<evidence type="ECO:0000256" key="3">
    <source>
        <dbReference type="ARBA" id="ARBA00022553"/>
    </source>
</evidence>
<comment type="caution">
    <text evidence="6">The sequence shown here is derived from an EMBL/GenBank/DDBJ whole genome shotgun (WGS) entry which is preliminary data.</text>
</comment>
<dbReference type="InterPro" id="IPR045851">
    <property type="entry name" value="AMP-bd_C_sf"/>
</dbReference>
<keyword evidence="6" id="KW-0560">Oxidoreductase</keyword>
<dbReference type="Gene3D" id="3.40.50.12780">
    <property type="entry name" value="N-terminal domain of ligase-like"/>
    <property type="match status" value="1"/>
</dbReference>
<dbReference type="Pfam" id="PF13193">
    <property type="entry name" value="AMP-binding_C"/>
    <property type="match status" value="1"/>
</dbReference>
<proteinExistence type="predicted"/>
<dbReference type="Gene3D" id="3.30.300.30">
    <property type="match status" value="1"/>
</dbReference>
<dbReference type="SUPFAM" id="SSF47336">
    <property type="entry name" value="ACP-like"/>
    <property type="match status" value="1"/>
</dbReference>
<dbReference type="Pfam" id="PF00296">
    <property type="entry name" value="Bac_luciferase"/>
    <property type="match status" value="1"/>
</dbReference>
<name>A0A543AYX3_9ACTN</name>
<dbReference type="Gene3D" id="3.20.20.30">
    <property type="entry name" value="Luciferase-like domain"/>
    <property type="match status" value="1"/>
</dbReference>
<evidence type="ECO:0000313" key="6">
    <source>
        <dbReference type="EMBL" id="TQL77720.1"/>
    </source>
</evidence>
<dbReference type="InterPro" id="IPR024011">
    <property type="entry name" value="Biosynth_lucif-like_mOase_dom"/>
</dbReference>
<dbReference type="SUPFAM" id="SSF51679">
    <property type="entry name" value="Bacterial luciferase-like"/>
    <property type="match status" value="1"/>
</dbReference>
<dbReference type="InterPro" id="IPR042099">
    <property type="entry name" value="ANL_N_sf"/>
</dbReference>
<dbReference type="GO" id="GO:0044550">
    <property type="term" value="P:secondary metabolite biosynthetic process"/>
    <property type="evidence" value="ECO:0007669"/>
    <property type="project" value="TreeGrafter"/>
</dbReference>
<dbReference type="InterPro" id="IPR006162">
    <property type="entry name" value="Ppantetheine_attach_site"/>
</dbReference>
<evidence type="ECO:0000256" key="2">
    <source>
        <dbReference type="ARBA" id="ARBA00022450"/>
    </source>
</evidence>
<feature type="domain" description="Carrier" evidence="5">
    <location>
        <begin position="1325"/>
        <end position="1399"/>
    </location>
</feature>
<dbReference type="GO" id="GO:0005737">
    <property type="term" value="C:cytoplasm"/>
    <property type="evidence" value="ECO:0007669"/>
    <property type="project" value="TreeGrafter"/>
</dbReference>
<feature type="region of interest" description="Disordered" evidence="4">
    <location>
        <begin position="1301"/>
        <end position="1321"/>
    </location>
</feature>
<dbReference type="InterPro" id="IPR010071">
    <property type="entry name" value="AA_adenyl_dom"/>
</dbReference>
<dbReference type="GO" id="GO:0016705">
    <property type="term" value="F:oxidoreductase activity, acting on paired donors, with incorporation or reduction of molecular oxygen"/>
    <property type="evidence" value="ECO:0007669"/>
    <property type="project" value="InterPro"/>
</dbReference>
<dbReference type="OrthoDB" id="5478077at2"/>
<dbReference type="PROSITE" id="PS50075">
    <property type="entry name" value="CARRIER"/>
    <property type="match status" value="1"/>
</dbReference>
<keyword evidence="7" id="KW-1185">Reference proteome</keyword>
<dbReference type="PROSITE" id="PS00455">
    <property type="entry name" value="AMP_BINDING"/>
    <property type="match status" value="1"/>
</dbReference>
<dbReference type="SUPFAM" id="SSF56801">
    <property type="entry name" value="Acetyl-CoA synthetase-like"/>
    <property type="match status" value="1"/>
</dbReference>
<dbReference type="NCBIfam" id="TIGR01733">
    <property type="entry name" value="AA-adenyl-dom"/>
    <property type="match status" value="1"/>
</dbReference>
<dbReference type="Proteomes" id="UP000317043">
    <property type="component" value="Unassembled WGS sequence"/>
</dbReference>
<sequence length="1836" mass="200298">MTRSTPPPQFGLYFFGDYPQQRTAADAYETLLSAARYADESGFSSVWLPERHFHSFGGVFPNPSVLAAAVAAQTSRVRINSGSVVLPLHDPIRVAEEWSVVDNLSHGRVGIGVASGWNSTDFVFFPDRFGGHRELMYTQVEQVRRLWRGQSLTRTAGTGADVEVSLFPRPLQPNVPMYTAVVGRRESFAQAARADLGIVTNLMTQDIDALADNIAYYRRVRAESGLDPASGTVSVLVHTYLHADADTARRQAYEPLTGYMRSSLSLFGQVTNSLGFNVDLGKASEEDLAYLFGRAYDRYCDSRALIGSPESCAAIVSALAEAGVDEIASLVDFGMPSDQLLAGLPQLNRLRRRTAAVEVHAPMSSGQQRMWFLDRLAPGNTSQNEPKAIRLDGPVDHEAFQRAVTALVERHPALRTVYRVVDGEPCQVVLPAEPVAVEVTDHTGQNESEVVTDAIAAESRRVFSLRDGPLFVCRLLRLAEDHHILVLSFHHIAIDAASATVVTRDLSLLYRRELRAAGRPVDGPAGYLPLLPRAVAVGPTGTDDVETGLAHWRDRLSGELPVLRLPADRPRPQQQTFNGRALFLELDGDLTAGLRRLAKSHNATLFMVLLTGLAATLRAVTGQDDLIVGVPVSDRTRAQRDAVGFLINTIALRFDTTGDPDVAELLRRVRGEALDGYEHATVPFETVVAELSPSRDMSRTPVFQVMAEFKTGDAFDLDLSGITATPLDAGRDVAVTDLSLHLTHRDGIVVCHFEYNTDLFDDATITRVGDYFREILTRAVDRPSHRLSTLIELTVADRQYLADRQTGPRTSIPDTTVVGLINERAHAAADTVAIADEEGELTYRELDDAATTLARHLHDHGAAAGDVVATWLPRTADIAVAQLGIMRARAAYLPLDPALGGARVDTILADSRATAVVTTTESARDLPALPDGVTVITLDHLPDTDTGLPEPPRPDDAAYVIYTSGSTGRPKGVVVTHRNLMRLCSWFERRFEFGTDGHAAAVCGQSFDAAVIELWPTLAGGGRVTIAPESVRRDPTELVDWLNRTGCLFTLLPTVLGEAVLALPTDRQPDLAVMMIGGEALRTRPRPGLPYELINAYGPTEATVLVTTHPVTADGPAVIPIGTPIDGTVLHVLDRDGRPSPVGVPGELYIGGDSVADGYLHAPEATTQRFVPDPSSRRRWYRTGDLVRWNNMGQLEYVGRTDDQVKIRGFRVEPGEAAAALRDHPQVSDAIVLTGHRDTEATLVAYVVPTPGVDDGLVRRLHTDVSGRLPDYLVPTEWALIHRLPVNANGKLDRTALPKPRRTSAFDDVPSGSDRIGTPDRLKAPDHLKALDRLKALWSQVLGVDVDEESSFFEAGGHSITAIRLLAGVREELGVEVPIAEFYRDPTLQALRRRVTPTVEAPRNGPVSYQQTGMVDGHTRANTAWNIVVHLDMTGPLDIDALDKATSAVIARHESLRSRFLLTDGEWRQEVMPPPDGRLEPVDLTEASPDELAEASRHVGKETFDIAEGHLVRFRLLHTGKDAWRLIVVVHHAVCDGWAVSVLLADLAAAYRRAVEGADATLPTATQAIDYATWQRELWTESHFDARLEYWRAALRDRVLTTELPIETPAEVPSSASNVPAAFVRMTVPDGLVTGIDRLAAQLGCTPFAIWSAALGVMLANRTGDLRLTLGTPYAARERREHDSVMACLSMVSLLRLDVDPTIGFGRLASNVLTGYAETVDNFAPLRRILNAVRVDRDDTPKVMPIGLVYQSSMNLAQRLSGLDVVVEEQPSDSPRGRTSFFVEPAAGHCRFGVIANGAVHHPSTLRAWLSDWIDVLTRGVEDPDIPVAKLLGDRV</sequence>